<comment type="catalytic activity">
    <reaction evidence="7 8">
        <text>an N-acyl-L-alpha-aminoacyl-tRNA + H2O = an N-acyl-L-amino acid + a tRNA + H(+)</text>
        <dbReference type="Rhea" id="RHEA:54448"/>
        <dbReference type="Rhea" id="RHEA-COMP:10123"/>
        <dbReference type="Rhea" id="RHEA-COMP:13883"/>
        <dbReference type="ChEBI" id="CHEBI:15377"/>
        <dbReference type="ChEBI" id="CHEBI:15378"/>
        <dbReference type="ChEBI" id="CHEBI:59874"/>
        <dbReference type="ChEBI" id="CHEBI:78442"/>
        <dbReference type="ChEBI" id="CHEBI:138191"/>
        <dbReference type="EC" id="3.1.1.29"/>
    </reaction>
</comment>
<dbReference type="PANTHER" id="PTHR17224">
    <property type="entry name" value="PEPTIDYL-TRNA HYDROLASE"/>
    <property type="match status" value="1"/>
</dbReference>
<dbReference type="AlphaFoldDB" id="A0A0G0K1Q3"/>
<keyword evidence="7" id="KW-0963">Cytoplasm</keyword>
<dbReference type="Pfam" id="PF01195">
    <property type="entry name" value="Pept_tRNA_hydro"/>
    <property type="match status" value="1"/>
</dbReference>
<feature type="binding site" evidence="7">
    <location>
        <position position="66"/>
    </location>
    <ligand>
        <name>tRNA</name>
        <dbReference type="ChEBI" id="CHEBI:17843"/>
    </ligand>
</feature>
<comment type="subunit">
    <text evidence="7">Monomer.</text>
</comment>
<dbReference type="InterPro" id="IPR036416">
    <property type="entry name" value="Pept_tRNA_hydro_sf"/>
</dbReference>
<accession>A0A0G0K1Q3</accession>
<dbReference type="GO" id="GO:0000049">
    <property type="term" value="F:tRNA binding"/>
    <property type="evidence" value="ECO:0007669"/>
    <property type="project" value="UniProtKB-UniRule"/>
</dbReference>
<protein>
    <recommendedName>
        <fullName evidence="6 7">Peptidyl-tRNA hydrolase</fullName>
        <shortName evidence="7">Pth</shortName>
        <ecNumber evidence="1 7">3.1.1.29</ecNumber>
    </recommendedName>
</protein>
<dbReference type="FunFam" id="3.40.50.1470:FF:000001">
    <property type="entry name" value="Peptidyl-tRNA hydrolase"/>
    <property type="match status" value="1"/>
</dbReference>
<organism evidence="10 11">
    <name type="scientific">Berkelbacteria bacterium GW2011_GWB1_38_5</name>
    <dbReference type="NCBI Taxonomy" id="1618336"/>
    <lineage>
        <taxon>Bacteria</taxon>
        <taxon>Candidatus Berkelbacteria</taxon>
    </lineage>
</organism>
<evidence type="ECO:0000256" key="9">
    <source>
        <dbReference type="RuleBase" id="RU004320"/>
    </source>
</evidence>
<evidence type="ECO:0000256" key="5">
    <source>
        <dbReference type="ARBA" id="ARBA00038063"/>
    </source>
</evidence>
<feature type="site" description="Stabilizes the basic form of H active site to accept a proton" evidence="7">
    <location>
        <position position="91"/>
    </location>
</feature>
<evidence type="ECO:0000256" key="2">
    <source>
        <dbReference type="ARBA" id="ARBA00022555"/>
    </source>
</evidence>
<keyword evidence="3 7" id="KW-0378">Hydrolase</keyword>
<feature type="site" description="Discriminates between blocked and unblocked aminoacyl-tRNA" evidence="7">
    <location>
        <position position="9"/>
    </location>
</feature>
<dbReference type="Proteomes" id="UP000034498">
    <property type="component" value="Unassembled WGS sequence"/>
</dbReference>
<feature type="binding site" evidence="7">
    <location>
        <position position="14"/>
    </location>
    <ligand>
        <name>tRNA</name>
        <dbReference type="ChEBI" id="CHEBI:17843"/>
    </ligand>
</feature>
<evidence type="ECO:0000256" key="3">
    <source>
        <dbReference type="ARBA" id="ARBA00022801"/>
    </source>
</evidence>
<reference evidence="10 11" key="1">
    <citation type="journal article" date="2015" name="Nature">
        <title>rRNA introns, odd ribosomes, and small enigmatic genomes across a large radiation of phyla.</title>
        <authorList>
            <person name="Brown C.T."/>
            <person name="Hug L.A."/>
            <person name="Thomas B.C."/>
            <person name="Sharon I."/>
            <person name="Castelle C.J."/>
            <person name="Singh A."/>
            <person name="Wilkins M.J."/>
            <person name="Williams K.H."/>
            <person name="Banfield J.F."/>
        </authorList>
    </citation>
    <scope>NUCLEOTIDE SEQUENCE [LARGE SCALE GENOMIC DNA]</scope>
</reference>
<comment type="subcellular location">
    <subcellularLocation>
        <location evidence="7">Cytoplasm</location>
    </subcellularLocation>
</comment>
<dbReference type="CDD" id="cd00462">
    <property type="entry name" value="PTH"/>
    <property type="match status" value="1"/>
</dbReference>
<dbReference type="Gene3D" id="3.40.50.1470">
    <property type="entry name" value="Peptidyl-tRNA hydrolase"/>
    <property type="match status" value="1"/>
</dbReference>
<dbReference type="NCBIfam" id="TIGR00447">
    <property type="entry name" value="pth"/>
    <property type="match status" value="1"/>
</dbReference>
<keyword evidence="2 7" id="KW-0820">tRNA-binding</keyword>
<dbReference type="PROSITE" id="PS01195">
    <property type="entry name" value="PEPT_TRNA_HYDROL_1"/>
    <property type="match status" value="1"/>
</dbReference>
<comment type="caution">
    <text evidence="10">The sequence shown here is derived from an EMBL/GenBank/DDBJ whole genome shotgun (WGS) entry which is preliminary data.</text>
</comment>
<evidence type="ECO:0000256" key="1">
    <source>
        <dbReference type="ARBA" id="ARBA00013260"/>
    </source>
</evidence>
<dbReference type="GO" id="GO:0072344">
    <property type="term" value="P:rescue of stalled ribosome"/>
    <property type="evidence" value="ECO:0007669"/>
    <property type="project" value="UniProtKB-UniRule"/>
</dbReference>
<proteinExistence type="inferred from homology"/>
<dbReference type="EC" id="3.1.1.29" evidence="1 7"/>
<dbReference type="PATRIC" id="fig|1618336.3.peg.467"/>
<feature type="binding site" evidence="7">
    <location>
        <position position="64"/>
    </location>
    <ligand>
        <name>tRNA</name>
        <dbReference type="ChEBI" id="CHEBI:17843"/>
    </ligand>
</feature>
<evidence type="ECO:0000256" key="7">
    <source>
        <dbReference type="HAMAP-Rule" id="MF_00083"/>
    </source>
</evidence>
<dbReference type="EMBL" id="LBUX01000030">
    <property type="protein sequence ID" value="KKQ73623.1"/>
    <property type="molecule type" value="Genomic_DNA"/>
</dbReference>
<dbReference type="InterPro" id="IPR001328">
    <property type="entry name" value="Pept_tRNA_hydro"/>
</dbReference>
<gene>
    <name evidence="7" type="primary">pth</name>
    <name evidence="10" type="ORF">US94_C0030G0007</name>
</gene>
<evidence type="ECO:0000256" key="4">
    <source>
        <dbReference type="ARBA" id="ARBA00022884"/>
    </source>
</evidence>
<dbReference type="InterPro" id="IPR018171">
    <property type="entry name" value="Pept_tRNA_hydro_CS"/>
</dbReference>
<dbReference type="STRING" id="1618336.US94_C0030G0007"/>
<dbReference type="GO" id="GO:0005737">
    <property type="term" value="C:cytoplasm"/>
    <property type="evidence" value="ECO:0007669"/>
    <property type="project" value="UniProtKB-SubCell"/>
</dbReference>
<sequence>MKLIIGLGNPGQQYEGNRHNVGFMILEKIAEKKGLTFNLQSEFESKIAELDIDGKAKLVQPQTFMNDSGRAVVKIKNYFKINLENIWVVSDEVDLALGQIRIGLGGSSAGHKGVQSIIDNIGEQFYRIRIGVGRNEKISTEKWVLQNFNKDEMEIVSQVVDKVADKMLESLSNNLKEEKEIIWVPKDQS</sequence>
<dbReference type="SUPFAM" id="SSF53178">
    <property type="entry name" value="Peptidyl-tRNA hydrolase-like"/>
    <property type="match status" value="1"/>
</dbReference>
<evidence type="ECO:0000256" key="6">
    <source>
        <dbReference type="ARBA" id="ARBA00050038"/>
    </source>
</evidence>
<dbReference type="PANTHER" id="PTHR17224:SF1">
    <property type="entry name" value="PEPTIDYL-TRNA HYDROLASE"/>
    <property type="match status" value="1"/>
</dbReference>
<keyword evidence="4 7" id="KW-0694">RNA-binding</keyword>
<comment type="function">
    <text evidence="7">Hydrolyzes ribosome-free peptidyl-tRNAs (with 1 or more amino acids incorporated), which drop off the ribosome during protein synthesis, or as a result of ribosome stalling.</text>
</comment>
<evidence type="ECO:0000313" key="10">
    <source>
        <dbReference type="EMBL" id="KKQ73623.1"/>
    </source>
</evidence>
<feature type="active site" description="Proton acceptor" evidence="7">
    <location>
        <position position="19"/>
    </location>
</feature>
<dbReference type="GO" id="GO:0006515">
    <property type="term" value="P:protein quality control for misfolded or incompletely synthesized proteins"/>
    <property type="evidence" value="ECO:0007669"/>
    <property type="project" value="UniProtKB-UniRule"/>
</dbReference>
<comment type="caution">
    <text evidence="7">Lacks conserved residue(s) required for the propagation of feature annotation.</text>
</comment>
<name>A0A0G0K1Q3_9BACT</name>
<evidence type="ECO:0000313" key="11">
    <source>
        <dbReference type="Proteomes" id="UP000034498"/>
    </source>
</evidence>
<evidence type="ECO:0000256" key="8">
    <source>
        <dbReference type="RuleBase" id="RU000673"/>
    </source>
</evidence>
<comment type="function">
    <text evidence="7">Catalyzes the release of premature peptidyl moieties from peptidyl-tRNA molecules trapped in stalled 50S ribosomal subunits, and thus maintains levels of free tRNAs and 50S ribosomes.</text>
</comment>
<dbReference type="GO" id="GO:0004045">
    <property type="term" value="F:peptidyl-tRNA hydrolase activity"/>
    <property type="evidence" value="ECO:0007669"/>
    <property type="project" value="UniProtKB-UniRule"/>
</dbReference>
<comment type="similarity">
    <text evidence="5 7 9">Belongs to the PTH family.</text>
</comment>
<dbReference type="HAMAP" id="MF_00083">
    <property type="entry name" value="Pept_tRNA_hydro_bact"/>
    <property type="match status" value="1"/>
</dbReference>